<evidence type="ECO:0000256" key="3">
    <source>
        <dbReference type="ARBA" id="ARBA00023125"/>
    </source>
</evidence>
<gene>
    <name evidence="9" type="ORF">LYPA_23C020393</name>
</gene>
<dbReference type="InterPro" id="IPR001346">
    <property type="entry name" value="Interferon_reg_fact_DNA-bd_dom"/>
</dbReference>
<evidence type="ECO:0000313" key="10">
    <source>
        <dbReference type="Proteomes" id="UP000386466"/>
    </source>
</evidence>
<feature type="region of interest" description="Disordered" evidence="7">
    <location>
        <begin position="212"/>
        <end position="237"/>
    </location>
</feature>
<keyword evidence="4" id="KW-0010">Activator</keyword>
<protein>
    <submittedName>
        <fullName evidence="9">Interferon regulatory factor 8</fullName>
    </submittedName>
</protein>
<dbReference type="GO" id="GO:0045944">
    <property type="term" value="P:positive regulation of transcription by RNA polymerase II"/>
    <property type="evidence" value="ECO:0007669"/>
    <property type="project" value="UniProtKB-ARBA"/>
</dbReference>
<evidence type="ECO:0000256" key="4">
    <source>
        <dbReference type="ARBA" id="ARBA00023159"/>
    </source>
</evidence>
<sequence length="300" mass="33347">MCDRNGGRRLRQWLIEQIDSNMYPGLIWENDEKSMFRIPWKHAGKQDYNQEVDASIFKAWAVFKGKFKEGDKAEPATWKTRLRCALNKSPDFEEVTDRSQLDISEPYKVYRIVPEEEQKCKLGMATPSCVSDITEMECTRSEIDELIKEPSVDDYMGVVKRSPSPPEACRGQLLSDWWIQQPSAGLPLVTGYSAYDPHHSGTRVLGAGLARWGAGAPGRQSPEGRVGSQGPVDEPIARQKAGPQFILVAVCFLSTSEAGRFEALLRTGRKVDPESSLQRNSAGERAGGQTDSRPSPASLV</sequence>
<accession>A0A485N4B7</accession>
<evidence type="ECO:0000259" key="8">
    <source>
        <dbReference type="PROSITE" id="PS51507"/>
    </source>
</evidence>
<dbReference type="PANTHER" id="PTHR11949:SF7">
    <property type="entry name" value="INTERFERON REGULATORY FACTOR 8"/>
    <property type="match status" value="1"/>
</dbReference>
<dbReference type="CDD" id="cd00103">
    <property type="entry name" value="IRF"/>
    <property type="match status" value="1"/>
</dbReference>
<dbReference type="EMBL" id="CAAGRJ010009190">
    <property type="protein sequence ID" value="VFV26848.1"/>
    <property type="molecule type" value="Genomic_DNA"/>
</dbReference>
<feature type="compositionally biased region" description="Polar residues" evidence="7">
    <location>
        <begin position="289"/>
        <end position="300"/>
    </location>
</feature>
<keyword evidence="2" id="KW-0805">Transcription regulation</keyword>
<dbReference type="SUPFAM" id="SSF46785">
    <property type="entry name" value="Winged helix' DNA-binding domain"/>
    <property type="match status" value="1"/>
</dbReference>
<dbReference type="GO" id="GO:0000981">
    <property type="term" value="F:DNA-binding transcription factor activity, RNA polymerase II-specific"/>
    <property type="evidence" value="ECO:0007669"/>
    <property type="project" value="TreeGrafter"/>
</dbReference>
<dbReference type="PANTHER" id="PTHR11949">
    <property type="entry name" value="INTERFERON REGULATORY FACTOR"/>
    <property type="match status" value="1"/>
</dbReference>
<dbReference type="InterPro" id="IPR036388">
    <property type="entry name" value="WH-like_DNA-bd_sf"/>
</dbReference>
<keyword evidence="5" id="KW-0804">Transcription</keyword>
<dbReference type="Proteomes" id="UP000386466">
    <property type="component" value="Unassembled WGS sequence"/>
</dbReference>
<dbReference type="PRINTS" id="PR00267">
    <property type="entry name" value="INTFRNREGFCT"/>
</dbReference>
<evidence type="ECO:0000256" key="7">
    <source>
        <dbReference type="SAM" id="MobiDB-lite"/>
    </source>
</evidence>
<dbReference type="InterPro" id="IPR019817">
    <property type="entry name" value="Interferon_reg_fac_CS"/>
</dbReference>
<evidence type="ECO:0000313" key="9">
    <source>
        <dbReference type="EMBL" id="VFV26848.1"/>
    </source>
</evidence>
<dbReference type="PROSITE" id="PS51507">
    <property type="entry name" value="IRF_2"/>
    <property type="match status" value="1"/>
</dbReference>
<proteinExistence type="predicted"/>
<keyword evidence="3" id="KW-0238">DNA-binding</keyword>
<dbReference type="GO" id="GO:0000978">
    <property type="term" value="F:RNA polymerase II cis-regulatory region sequence-specific DNA binding"/>
    <property type="evidence" value="ECO:0007669"/>
    <property type="project" value="TreeGrafter"/>
</dbReference>
<dbReference type="AlphaFoldDB" id="A0A485N4B7"/>
<feature type="region of interest" description="Disordered" evidence="7">
    <location>
        <begin position="266"/>
        <end position="300"/>
    </location>
</feature>
<dbReference type="InterPro" id="IPR036390">
    <property type="entry name" value="WH_DNA-bd_sf"/>
</dbReference>
<dbReference type="SMART" id="SM00348">
    <property type="entry name" value="IRF"/>
    <property type="match status" value="1"/>
</dbReference>
<name>A0A485N4B7_LYNPA</name>
<dbReference type="FunFam" id="1.10.10.10:FF:000041">
    <property type="entry name" value="Interferon regulatory factor 4"/>
    <property type="match status" value="1"/>
</dbReference>
<dbReference type="GO" id="GO:0002376">
    <property type="term" value="P:immune system process"/>
    <property type="evidence" value="ECO:0007669"/>
    <property type="project" value="TreeGrafter"/>
</dbReference>
<evidence type="ECO:0000256" key="2">
    <source>
        <dbReference type="ARBA" id="ARBA00023015"/>
    </source>
</evidence>
<evidence type="ECO:0000256" key="5">
    <source>
        <dbReference type="ARBA" id="ARBA00023163"/>
    </source>
</evidence>
<dbReference type="Pfam" id="PF00605">
    <property type="entry name" value="IRF"/>
    <property type="match status" value="1"/>
</dbReference>
<organism evidence="9 10">
    <name type="scientific">Lynx pardinus</name>
    <name type="common">Iberian lynx</name>
    <name type="synonym">Felis pardina</name>
    <dbReference type="NCBI Taxonomy" id="191816"/>
    <lineage>
        <taxon>Eukaryota</taxon>
        <taxon>Metazoa</taxon>
        <taxon>Chordata</taxon>
        <taxon>Craniata</taxon>
        <taxon>Vertebrata</taxon>
        <taxon>Euteleostomi</taxon>
        <taxon>Mammalia</taxon>
        <taxon>Eutheria</taxon>
        <taxon>Laurasiatheria</taxon>
        <taxon>Carnivora</taxon>
        <taxon>Feliformia</taxon>
        <taxon>Felidae</taxon>
        <taxon>Felinae</taxon>
        <taxon>Lynx</taxon>
    </lineage>
</organism>
<keyword evidence="10" id="KW-1185">Reference proteome</keyword>
<dbReference type="PROSITE" id="PS00601">
    <property type="entry name" value="IRF_1"/>
    <property type="match status" value="1"/>
</dbReference>
<comment type="subcellular location">
    <subcellularLocation>
        <location evidence="1">Nucleus</location>
    </subcellularLocation>
</comment>
<evidence type="ECO:0000256" key="1">
    <source>
        <dbReference type="ARBA" id="ARBA00004123"/>
    </source>
</evidence>
<keyword evidence="6" id="KW-0539">Nucleus</keyword>
<feature type="domain" description="IRF tryptophan pentad repeat" evidence="8">
    <location>
        <begin position="7"/>
        <end position="114"/>
    </location>
</feature>
<evidence type="ECO:0000256" key="6">
    <source>
        <dbReference type="ARBA" id="ARBA00023242"/>
    </source>
</evidence>
<dbReference type="GO" id="GO:0005634">
    <property type="term" value="C:nucleus"/>
    <property type="evidence" value="ECO:0007669"/>
    <property type="project" value="UniProtKB-SubCell"/>
</dbReference>
<dbReference type="Gene3D" id="1.10.10.10">
    <property type="entry name" value="Winged helix-like DNA-binding domain superfamily/Winged helix DNA-binding domain"/>
    <property type="match status" value="1"/>
</dbReference>
<reference evidence="9 10" key="1">
    <citation type="submission" date="2019-01" db="EMBL/GenBank/DDBJ databases">
        <authorList>
            <person name="Alioto T."/>
            <person name="Alioto T."/>
        </authorList>
    </citation>
    <scope>NUCLEOTIDE SEQUENCE [LARGE SCALE GENOMIC DNA]</scope>
</reference>